<proteinExistence type="predicted"/>
<dbReference type="AlphaFoldDB" id="A0A4R2JA00"/>
<evidence type="ECO:0000313" key="2">
    <source>
        <dbReference type="EMBL" id="TCO53458.1"/>
    </source>
</evidence>
<accession>A0A4R2JA00</accession>
<protein>
    <submittedName>
        <fullName evidence="2">Uncharacterized protein</fullName>
    </submittedName>
</protein>
<evidence type="ECO:0000256" key="1">
    <source>
        <dbReference type="SAM" id="MobiDB-lite"/>
    </source>
</evidence>
<reference evidence="2 3" key="1">
    <citation type="submission" date="2019-03" db="EMBL/GenBank/DDBJ databases">
        <title>Genomic Encyclopedia of Type Strains, Phase IV (KMG-IV): sequencing the most valuable type-strain genomes for metagenomic binning, comparative biology and taxonomic classification.</title>
        <authorList>
            <person name="Goeker M."/>
        </authorList>
    </citation>
    <scope>NUCLEOTIDE SEQUENCE [LARGE SCALE GENOMIC DNA]</scope>
    <source>
        <strain evidence="2 3">DSM 45934</strain>
    </source>
</reference>
<dbReference type="PROSITE" id="PS51257">
    <property type="entry name" value="PROKAR_LIPOPROTEIN"/>
    <property type="match status" value="1"/>
</dbReference>
<keyword evidence="3" id="KW-1185">Reference proteome</keyword>
<gene>
    <name evidence="2" type="ORF">EV192_11047</name>
</gene>
<organism evidence="2 3">
    <name type="scientific">Actinocrispum wychmicini</name>
    <dbReference type="NCBI Taxonomy" id="1213861"/>
    <lineage>
        <taxon>Bacteria</taxon>
        <taxon>Bacillati</taxon>
        <taxon>Actinomycetota</taxon>
        <taxon>Actinomycetes</taxon>
        <taxon>Pseudonocardiales</taxon>
        <taxon>Pseudonocardiaceae</taxon>
        <taxon>Actinocrispum</taxon>
    </lineage>
</organism>
<feature type="region of interest" description="Disordered" evidence="1">
    <location>
        <begin position="208"/>
        <end position="229"/>
    </location>
</feature>
<sequence>MSARSQAAIVAAAGALLLSGCSSEQTTETRLPIDTYTLTGQDSVTLGNAYEWLVSDCMRRFGYTYPPTLKQASASAPAATNLALRYGISNPDAAAHNGYHHPPSGTKVAPPSVDQSEELVLDGGQDPMTAADMTPTPQERPLHNGLQIPDHGCSGEAYRTLYGNGGTPGDAPIVTTISAETFTSSRQDHRVTDAAAAWSRCMARYGHQYSAPEDPPTDDRFATPTPSRSEIATATDDVVCKQRAKFIETWNTVEIEHQNKEIQAHNAELAAVKKARENAVLTANRILADPLHKQ</sequence>
<comment type="caution">
    <text evidence="2">The sequence shown here is derived from an EMBL/GenBank/DDBJ whole genome shotgun (WGS) entry which is preliminary data.</text>
</comment>
<dbReference type="Proteomes" id="UP000295680">
    <property type="component" value="Unassembled WGS sequence"/>
</dbReference>
<name>A0A4R2JA00_9PSEU</name>
<evidence type="ECO:0000313" key="3">
    <source>
        <dbReference type="Proteomes" id="UP000295680"/>
    </source>
</evidence>
<feature type="region of interest" description="Disordered" evidence="1">
    <location>
        <begin position="93"/>
        <end position="114"/>
    </location>
</feature>
<dbReference type="EMBL" id="SLWS01000010">
    <property type="protein sequence ID" value="TCO53458.1"/>
    <property type="molecule type" value="Genomic_DNA"/>
</dbReference>